<name>A0AAE1RY84_9SOLA</name>
<reference evidence="1" key="1">
    <citation type="submission" date="2023-12" db="EMBL/GenBank/DDBJ databases">
        <title>Genome assembly of Anisodus tanguticus.</title>
        <authorList>
            <person name="Wang Y.-J."/>
        </authorList>
    </citation>
    <scope>NUCLEOTIDE SEQUENCE</scope>
    <source>
        <strain evidence="1">KB-2021</strain>
        <tissue evidence="1">Leaf</tissue>
    </source>
</reference>
<dbReference type="PANTHER" id="PTHR45589:SF1">
    <property type="entry name" value="WD REPEAT DOMAIN 62, ISOFORM G"/>
    <property type="match status" value="1"/>
</dbReference>
<accession>A0AAE1RY84</accession>
<evidence type="ECO:0000313" key="2">
    <source>
        <dbReference type="Proteomes" id="UP001291623"/>
    </source>
</evidence>
<dbReference type="PANTHER" id="PTHR45589">
    <property type="entry name" value="WD REPEAT DOMAIN 62, ISOFORM G"/>
    <property type="match status" value="1"/>
</dbReference>
<dbReference type="SUPFAM" id="SSF101908">
    <property type="entry name" value="Putative isomerase YbhE"/>
    <property type="match status" value="1"/>
</dbReference>
<dbReference type="Gene3D" id="2.130.10.10">
    <property type="entry name" value="YVTN repeat-like/Quinoprotein amine dehydrogenase"/>
    <property type="match status" value="1"/>
</dbReference>
<comment type="caution">
    <text evidence="1">The sequence shown here is derived from an EMBL/GenBank/DDBJ whole genome shotgun (WGS) entry which is preliminary data.</text>
</comment>
<proteinExistence type="predicted"/>
<dbReference type="EMBL" id="JAVYJV010000011">
    <property type="protein sequence ID" value="KAK4359298.1"/>
    <property type="molecule type" value="Genomic_DNA"/>
</dbReference>
<dbReference type="InterPro" id="IPR052779">
    <property type="entry name" value="WDR62"/>
</dbReference>
<gene>
    <name evidence="1" type="ORF">RND71_021527</name>
</gene>
<organism evidence="1 2">
    <name type="scientific">Anisodus tanguticus</name>
    <dbReference type="NCBI Taxonomy" id="243964"/>
    <lineage>
        <taxon>Eukaryota</taxon>
        <taxon>Viridiplantae</taxon>
        <taxon>Streptophyta</taxon>
        <taxon>Embryophyta</taxon>
        <taxon>Tracheophyta</taxon>
        <taxon>Spermatophyta</taxon>
        <taxon>Magnoliopsida</taxon>
        <taxon>eudicotyledons</taxon>
        <taxon>Gunneridae</taxon>
        <taxon>Pentapetalae</taxon>
        <taxon>asterids</taxon>
        <taxon>lamiids</taxon>
        <taxon>Solanales</taxon>
        <taxon>Solanaceae</taxon>
        <taxon>Solanoideae</taxon>
        <taxon>Hyoscyameae</taxon>
        <taxon>Anisodus</taxon>
    </lineage>
</organism>
<keyword evidence="2" id="KW-1185">Reference proteome</keyword>
<dbReference type="InterPro" id="IPR015943">
    <property type="entry name" value="WD40/YVTN_repeat-like_dom_sf"/>
</dbReference>
<dbReference type="Proteomes" id="UP001291623">
    <property type="component" value="Unassembled WGS sequence"/>
</dbReference>
<evidence type="ECO:0000313" key="1">
    <source>
        <dbReference type="EMBL" id="KAK4359298.1"/>
    </source>
</evidence>
<protein>
    <submittedName>
        <fullName evidence="1">Uncharacterized protein</fullName>
    </submittedName>
</protein>
<sequence>MKSIRKQKKPEIPKLKLEEIVGFTTVNANGLASGVSNSKCVYIAGCVVVVYDVDSSTQSHLVVSNRLPKPLSCVAVSRDGRFIAAGEASRCFVLVSHSACIWDIKNFSCENMHDPSKACIAKGCSGGVSFATCSDGSIRLWNLELQSSSFDSSNLPLPTEEKS</sequence>
<dbReference type="AlphaFoldDB" id="A0AAE1RY84"/>